<dbReference type="PANTHER" id="PTHR31989">
    <property type="entry name" value="NAC DOMAIN-CONTAINING PROTEIN 82-RELATED"/>
    <property type="match status" value="1"/>
</dbReference>
<evidence type="ECO:0000256" key="6">
    <source>
        <dbReference type="SAM" id="MobiDB-lite"/>
    </source>
</evidence>
<gene>
    <name evidence="8" type="ORF">DCAR_022387</name>
    <name evidence="9" type="ORF">DCAR_0623782</name>
</gene>
<evidence type="ECO:0000256" key="5">
    <source>
        <dbReference type="ARBA" id="ARBA00023242"/>
    </source>
</evidence>
<dbReference type="PROSITE" id="PS51005">
    <property type="entry name" value="NAC"/>
    <property type="match status" value="1"/>
</dbReference>
<dbReference type="SUPFAM" id="SSF101941">
    <property type="entry name" value="NAC domain"/>
    <property type="match status" value="1"/>
</dbReference>
<proteinExistence type="predicted"/>
<dbReference type="OMA" id="AQEICEN"/>
<dbReference type="InterPro" id="IPR036093">
    <property type="entry name" value="NAC_dom_sf"/>
</dbReference>
<name>A0A164VF22_DAUCS</name>
<dbReference type="InterPro" id="IPR003441">
    <property type="entry name" value="NAC-dom"/>
</dbReference>
<accession>A0A164VF22</accession>
<protein>
    <recommendedName>
        <fullName evidence="7">NAC domain-containing protein</fullName>
    </recommendedName>
</protein>
<keyword evidence="3" id="KW-0238">DNA-binding</keyword>
<dbReference type="Proteomes" id="UP000077755">
    <property type="component" value="Chromosome 6"/>
</dbReference>
<dbReference type="GO" id="GO:0003677">
    <property type="term" value="F:DNA binding"/>
    <property type="evidence" value="ECO:0007669"/>
    <property type="project" value="UniProtKB-KW"/>
</dbReference>
<keyword evidence="10" id="KW-1185">Reference proteome</keyword>
<dbReference type="Gene3D" id="2.170.150.80">
    <property type="entry name" value="NAC domain"/>
    <property type="match status" value="1"/>
</dbReference>
<evidence type="ECO:0000256" key="1">
    <source>
        <dbReference type="ARBA" id="ARBA00004123"/>
    </source>
</evidence>
<dbReference type="Gramene" id="KZM90248">
    <property type="protein sequence ID" value="KZM90248"/>
    <property type="gene ID" value="DCAR_022387"/>
</dbReference>
<dbReference type="GO" id="GO:0006355">
    <property type="term" value="P:regulation of DNA-templated transcription"/>
    <property type="evidence" value="ECO:0007669"/>
    <property type="project" value="InterPro"/>
</dbReference>
<keyword evidence="5" id="KW-0539">Nucleus</keyword>
<reference evidence="9" key="2">
    <citation type="submission" date="2022-03" db="EMBL/GenBank/DDBJ databases">
        <title>Draft title - Genomic analysis of global carrot germplasm unveils the trajectory of domestication and the origin of high carotenoid orange carrot.</title>
        <authorList>
            <person name="Iorizzo M."/>
            <person name="Ellison S."/>
            <person name="Senalik D."/>
            <person name="Macko-Podgorni A."/>
            <person name="Grzebelus D."/>
            <person name="Bostan H."/>
            <person name="Rolling W."/>
            <person name="Curaba J."/>
            <person name="Simon P."/>
        </authorList>
    </citation>
    <scope>NUCLEOTIDE SEQUENCE</scope>
    <source>
        <tissue evidence="9">Leaf</tissue>
    </source>
</reference>
<dbReference type="EMBL" id="LNRQ01000006">
    <property type="protein sequence ID" value="KZM90248.1"/>
    <property type="molecule type" value="Genomic_DNA"/>
</dbReference>
<keyword evidence="2" id="KW-0805">Transcription regulation</keyword>
<evidence type="ECO:0000256" key="2">
    <source>
        <dbReference type="ARBA" id="ARBA00023015"/>
    </source>
</evidence>
<feature type="region of interest" description="Disordered" evidence="6">
    <location>
        <begin position="382"/>
        <end position="418"/>
    </location>
</feature>
<organism evidence="8">
    <name type="scientific">Daucus carota subsp. sativus</name>
    <name type="common">Carrot</name>
    <dbReference type="NCBI Taxonomy" id="79200"/>
    <lineage>
        <taxon>Eukaryota</taxon>
        <taxon>Viridiplantae</taxon>
        <taxon>Streptophyta</taxon>
        <taxon>Embryophyta</taxon>
        <taxon>Tracheophyta</taxon>
        <taxon>Spermatophyta</taxon>
        <taxon>Magnoliopsida</taxon>
        <taxon>eudicotyledons</taxon>
        <taxon>Gunneridae</taxon>
        <taxon>Pentapetalae</taxon>
        <taxon>asterids</taxon>
        <taxon>campanulids</taxon>
        <taxon>Apiales</taxon>
        <taxon>Apiaceae</taxon>
        <taxon>Apioideae</taxon>
        <taxon>Scandiceae</taxon>
        <taxon>Daucinae</taxon>
        <taxon>Daucus</taxon>
        <taxon>Daucus sect. Daucus</taxon>
    </lineage>
</organism>
<evidence type="ECO:0000313" key="10">
    <source>
        <dbReference type="Proteomes" id="UP000077755"/>
    </source>
</evidence>
<dbReference type="EMBL" id="CP093348">
    <property type="protein sequence ID" value="WOH04373.1"/>
    <property type="molecule type" value="Genomic_DNA"/>
</dbReference>
<evidence type="ECO:0000256" key="3">
    <source>
        <dbReference type="ARBA" id="ARBA00023125"/>
    </source>
</evidence>
<evidence type="ECO:0000313" key="8">
    <source>
        <dbReference type="EMBL" id="KZM90248.1"/>
    </source>
</evidence>
<evidence type="ECO:0000256" key="4">
    <source>
        <dbReference type="ARBA" id="ARBA00023163"/>
    </source>
</evidence>
<evidence type="ECO:0000313" key="9">
    <source>
        <dbReference type="EMBL" id="WOH04373.1"/>
    </source>
</evidence>
<comment type="subcellular location">
    <subcellularLocation>
        <location evidence="1">Nucleus</location>
    </subcellularLocation>
</comment>
<keyword evidence="4" id="KW-0804">Transcription</keyword>
<reference evidence="8" key="1">
    <citation type="journal article" date="2016" name="Nat. Genet.">
        <title>A high-quality carrot genome assembly provides new insights into carotenoid accumulation and asterid genome evolution.</title>
        <authorList>
            <person name="Iorizzo M."/>
            <person name="Ellison S."/>
            <person name="Senalik D."/>
            <person name="Zeng P."/>
            <person name="Satapoomin P."/>
            <person name="Huang J."/>
            <person name="Bowman M."/>
            <person name="Iovene M."/>
            <person name="Sanseverino W."/>
            <person name="Cavagnaro P."/>
            <person name="Yildiz M."/>
            <person name="Macko-Podgorni A."/>
            <person name="Moranska E."/>
            <person name="Grzebelus E."/>
            <person name="Grzebelus D."/>
            <person name="Ashrafi H."/>
            <person name="Zheng Z."/>
            <person name="Cheng S."/>
            <person name="Spooner D."/>
            <person name="Van Deynze A."/>
            <person name="Simon P."/>
        </authorList>
    </citation>
    <scope>NUCLEOTIDE SEQUENCE [LARGE SCALE GENOMIC DNA]</scope>
    <source>
        <tissue evidence="8">Leaf</tissue>
    </source>
</reference>
<dbReference type="Pfam" id="PF02365">
    <property type="entry name" value="NAM"/>
    <property type="match status" value="1"/>
</dbReference>
<sequence>MDKSGCEVCILEFAKKGFIFEPSAQEICENYLKNKIEGEKLRCKHLLFDENMYEDHSTPWEVFKSDDPRWLINNKSKKVMYVFTNLKKKGERVLRKAGCGTWSGQNRKAVQNEQGDAIVGYDRLHTFKTKEVEDGGNWTMHECTLHPKDYNCAVCKVLREEEVVDQQPSQEFPTASTDDNVAHEDMHQEDLEWGSFAETLENIILQQPEESGEACNENINNIGSDQFPTASTDDNQPEESGEACNEINVNNIGSDQLPIEIDDDNVGNENMINIIAKPQGSVDTPTEKYHADHDLPSDPISELFRDYEEPRDVQCHCHDDSSQVLVAEQAQQSESMALVIHLAENFDYYYKEQQQQERMAFILHLAENFDYYYKEQQQQQLQGGLKNLPGKRKNCDYDEEESRSKKKQKQQPFLCSLQ</sequence>
<dbReference type="AlphaFoldDB" id="A0A164VF22"/>
<dbReference type="GO" id="GO:0005634">
    <property type="term" value="C:nucleus"/>
    <property type="evidence" value="ECO:0007669"/>
    <property type="project" value="UniProtKB-SubCell"/>
</dbReference>
<evidence type="ECO:0000259" key="7">
    <source>
        <dbReference type="PROSITE" id="PS51005"/>
    </source>
</evidence>
<feature type="domain" description="NAC" evidence="7">
    <location>
        <begin position="14"/>
        <end position="160"/>
    </location>
</feature>